<keyword evidence="3" id="KW-1185">Reference proteome</keyword>
<dbReference type="AlphaFoldDB" id="A0A1I8BQZ9"/>
<feature type="compositionally biased region" description="Low complexity" evidence="2">
    <location>
        <begin position="350"/>
        <end position="362"/>
    </location>
</feature>
<feature type="compositionally biased region" description="Basic and acidic residues" evidence="2">
    <location>
        <begin position="75"/>
        <end position="94"/>
    </location>
</feature>
<feature type="compositionally biased region" description="Polar residues" evidence="2">
    <location>
        <begin position="363"/>
        <end position="372"/>
    </location>
</feature>
<feature type="compositionally biased region" description="Acidic residues" evidence="2">
    <location>
        <begin position="250"/>
        <end position="275"/>
    </location>
</feature>
<feature type="region of interest" description="Disordered" evidence="2">
    <location>
        <begin position="212"/>
        <end position="293"/>
    </location>
</feature>
<name>A0A1I8BQZ9_MELHA</name>
<feature type="region of interest" description="Disordered" evidence="2">
    <location>
        <begin position="75"/>
        <end position="150"/>
    </location>
</feature>
<dbReference type="Proteomes" id="UP000095281">
    <property type="component" value="Unplaced"/>
</dbReference>
<dbReference type="WBParaSite" id="MhA1_Contig413.frz3.gene17">
    <property type="protein sequence ID" value="MhA1_Contig413.frz3.gene17"/>
    <property type="gene ID" value="MhA1_Contig413.frz3.gene17"/>
</dbReference>
<sequence length="637" mass="73643">MSFNSNLSQQQSPIIPSPFPISKFASCSQVPSSSNNLNGTVFNRQKYSLKNGQRKQRNFPLFPENIEINRESYTDLIRGEENEEKNGEEIRSEVDGEEEVNDEEEYEYISDYDEDEEEYEEEEYEEEEVDEEENEDQEEEKNDIRQKKEEWRSINGELANNLQNLYCKDFINGIKLGDERSLENGYFHIDTNKSSPVFEFKVNEDKIEERENLFGKEKYEQKPEEDKEDVEEVNDDGQRERVESEKEEKEQEGDESEDEDWDEYNSQEREDEDDAYLSPWSSRRSDRSTPLSQCSTSTATFIMNLPVPTGAELPPTASSYHHNREGWRHSSPVDKLVVDEVHFTFRLFTRSTPSTSSPRNNTENVENVDNKQSPRWRADAINEALPAFKKEQQLQKQQKLPSVVDKNQRPTTSLLENTSSPLANNSLHFDKISNKIEQNSIHPLIETPNTSLPSIQTNNEKRKINIEEDNKYLNGSNNEIISSTFLPQTLIQTSALKAQQQIKNNSITTTLNNNQKNNTAQNDIIIHNSELQQINNNNSEFEKQFSTSLSPPPCYQQAANSLRLSPIAGRLAGIPRFHFPMGRPIGKAESDAKLNRIRELFQSFPDGKISFADFDELCRRMDMAIYTKAKNILKNNF</sequence>
<feature type="region of interest" description="Disordered" evidence="2">
    <location>
        <begin position="390"/>
        <end position="420"/>
    </location>
</feature>
<accession>A0A1I8BQZ9</accession>
<feature type="compositionally biased region" description="Basic and acidic residues" evidence="2">
    <location>
        <begin position="236"/>
        <end position="249"/>
    </location>
</feature>
<reference evidence="4" key="1">
    <citation type="submission" date="2016-11" db="UniProtKB">
        <authorList>
            <consortium name="WormBaseParasite"/>
        </authorList>
    </citation>
    <scope>IDENTIFICATION</scope>
</reference>
<feature type="compositionally biased region" description="Acidic residues" evidence="2">
    <location>
        <begin position="226"/>
        <end position="235"/>
    </location>
</feature>
<evidence type="ECO:0000256" key="1">
    <source>
        <dbReference type="SAM" id="Coils"/>
    </source>
</evidence>
<feature type="coiled-coil region" evidence="1">
    <location>
        <begin position="517"/>
        <end position="544"/>
    </location>
</feature>
<dbReference type="Gene3D" id="1.10.238.230">
    <property type="match status" value="1"/>
</dbReference>
<feature type="compositionally biased region" description="Polar residues" evidence="2">
    <location>
        <begin position="409"/>
        <end position="420"/>
    </location>
</feature>
<protein>
    <submittedName>
        <fullName evidence="4">EF-hand domain-containing protein</fullName>
    </submittedName>
</protein>
<evidence type="ECO:0000256" key="2">
    <source>
        <dbReference type="SAM" id="MobiDB-lite"/>
    </source>
</evidence>
<evidence type="ECO:0000313" key="3">
    <source>
        <dbReference type="Proteomes" id="UP000095281"/>
    </source>
</evidence>
<proteinExistence type="predicted"/>
<feature type="region of interest" description="Disordered" evidence="2">
    <location>
        <begin position="350"/>
        <end position="372"/>
    </location>
</feature>
<keyword evidence="1" id="KW-0175">Coiled coil</keyword>
<organism evidence="3 4">
    <name type="scientific">Meloidogyne hapla</name>
    <name type="common">Root-knot nematode worm</name>
    <dbReference type="NCBI Taxonomy" id="6305"/>
    <lineage>
        <taxon>Eukaryota</taxon>
        <taxon>Metazoa</taxon>
        <taxon>Ecdysozoa</taxon>
        <taxon>Nematoda</taxon>
        <taxon>Chromadorea</taxon>
        <taxon>Rhabditida</taxon>
        <taxon>Tylenchina</taxon>
        <taxon>Tylenchomorpha</taxon>
        <taxon>Tylenchoidea</taxon>
        <taxon>Meloidogynidae</taxon>
        <taxon>Meloidogyninae</taxon>
        <taxon>Meloidogyne</taxon>
    </lineage>
</organism>
<feature type="compositionally biased region" description="Acidic residues" evidence="2">
    <location>
        <begin position="95"/>
        <end position="141"/>
    </location>
</feature>
<evidence type="ECO:0000313" key="4">
    <source>
        <dbReference type="WBParaSite" id="MhA1_Contig413.frz3.gene17"/>
    </source>
</evidence>
<feature type="compositionally biased region" description="Basic and acidic residues" evidence="2">
    <location>
        <begin position="212"/>
        <end position="225"/>
    </location>
</feature>